<dbReference type="PANTHER" id="PTHR42847">
    <property type="entry name" value="ALKANESULFONATE MONOOXYGENASE"/>
    <property type="match status" value="1"/>
</dbReference>
<proteinExistence type="predicted"/>
<keyword evidence="4" id="KW-0503">Monooxygenase</keyword>
<evidence type="ECO:0000259" key="5">
    <source>
        <dbReference type="Pfam" id="PF00296"/>
    </source>
</evidence>
<dbReference type="Gene3D" id="3.20.20.30">
    <property type="entry name" value="Luciferase-like domain"/>
    <property type="match status" value="1"/>
</dbReference>
<dbReference type="InterPro" id="IPR011251">
    <property type="entry name" value="Luciferase-like_dom"/>
</dbReference>
<dbReference type="RefSeq" id="WP_043915694.1">
    <property type="nucleotide sequence ID" value="NZ_JBFBDQ010000022.1"/>
</dbReference>
<sequence length="248" mass="27532">MRDFKLGVQLQPERTELDPLRDAWRELDRAGVDSIWVPDHFFPVSPGDPNGPNFECWSLLAAMAVDTSRAAFGALVSCVSYRNPDLLADMARTVSLLSGGRLVLGLGAGWCEREYVEYGYSFESPAVRLREFEDALVRIRARLPRLNPAAPGLRTLIGGGGEKVTLRLVAEHADLWNAFGPADDYRRKNKLLDEWCERVGRDPSAIERSVFVDASEVDRIEEFLAAGAEHVIVGLAAPYDLSFLDRLG</sequence>
<dbReference type="Proteomes" id="UP000032066">
    <property type="component" value="Unassembled WGS sequence"/>
</dbReference>
<evidence type="ECO:0000313" key="6">
    <source>
        <dbReference type="EMBL" id="KIQ63337.1"/>
    </source>
</evidence>
<dbReference type="Pfam" id="PF00296">
    <property type="entry name" value="Bac_luciferase"/>
    <property type="match status" value="1"/>
</dbReference>
<protein>
    <submittedName>
        <fullName evidence="6">5,10-methylene tetrahydromethanopterin reductase</fullName>
    </submittedName>
</protein>
<dbReference type="GO" id="GO:0008726">
    <property type="term" value="F:alkanesulfonate monooxygenase activity"/>
    <property type="evidence" value="ECO:0007669"/>
    <property type="project" value="TreeGrafter"/>
</dbReference>
<dbReference type="NCBIfam" id="TIGR03856">
    <property type="entry name" value="F420_MSMEG_2906"/>
    <property type="match status" value="1"/>
</dbReference>
<dbReference type="CDD" id="cd01097">
    <property type="entry name" value="Tetrahydromethanopterin_reductase"/>
    <property type="match status" value="1"/>
</dbReference>
<dbReference type="OrthoDB" id="143323at2"/>
<evidence type="ECO:0000256" key="3">
    <source>
        <dbReference type="ARBA" id="ARBA00023002"/>
    </source>
</evidence>
<keyword evidence="7" id="KW-1185">Reference proteome</keyword>
<feature type="domain" description="Luciferase-like" evidence="5">
    <location>
        <begin position="10"/>
        <end position="224"/>
    </location>
</feature>
<dbReference type="InterPro" id="IPR036661">
    <property type="entry name" value="Luciferase-like_sf"/>
</dbReference>
<dbReference type="InterPro" id="IPR050172">
    <property type="entry name" value="SsuD_RutA_monooxygenase"/>
</dbReference>
<evidence type="ECO:0000256" key="1">
    <source>
        <dbReference type="ARBA" id="ARBA00022630"/>
    </source>
</evidence>
<dbReference type="STRING" id="2064.TR51_32070"/>
<keyword evidence="2" id="KW-0288">FMN</keyword>
<keyword evidence="1" id="KW-0285">Flavoprotein</keyword>
<keyword evidence="3" id="KW-0560">Oxidoreductase</keyword>
<comment type="caution">
    <text evidence="6">The sequence shown here is derived from an EMBL/GenBank/DDBJ whole genome shotgun (WGS) entry which is preliminary data.</text>
</comment>
<reference evidence="6 7" key="1">
    <citation type="submission" date="2015-02" db="EMBL/GenBank/DDBJ databases">
        <title>Draft genome sequence of Kitasatospora griseola MF730-N6, a bafilomycin, terpentecin and satosporin producer.</title>
        <authorList>
            <person name="Arens J.C."/>
            <person name="Haltli B."/>
            <person name="Kerr R.G."/>
        </authorList>
    </citation>
    <scope>NUCLEOTIDE SEQUENCE [LARGE SCALE GENOMIC DNA]</scope>
    <source>
        <strain evidence="6 7">MF730-N6</strain>
    </source>
</reference>
<organism evidence="6 7">
    <name type="scientific">Kitasatospora griseola</name>
    <name type="common">Streptomyces griseolosporeus</name>
    <dbReference type="NCBI Taxonomy" id="2064"/>
    <lineage>
        <taxon>Bacteria</taxon>
        <taxon>Bacillati</taxon>
        <taxon>Actinomycetota</taxon>
        <taxon>Actinomycetes</taxon>
        <taxon>Kitasatosporales</taxon>
        <taxon>Streptomycetaceae</taxon>
        <taxon>Kitasatospora</taxon>
    </lineage>
</organism>
<evidence type="ECO:0000256" key="4">
    <source>
        <dbReference type="ARBA" id="ARBA00023033"/>
    </source>
</evidence>
<dbReference type="GO" id="GO:0046306">
    <property type="term" value="P:alkanesulfonate catabolic process"/>
    <property type="evidence" value="ECO:0007669"/>
    <property type="project" value="TreeGrafter"/>
</dbReference>
<dbReference type="AlphaFoldDB" id="A0A0D0PSG5"/>
<evidence type="ECO:0000313" key="7">
    <source>
        <dbReference type="Proteomes" id="UP000032066"/>
    </source>
</evidence>
<dbReference type="PANTHER" id="PTHR42847:SF8">
    <property type="entry name" value="CONSERVED PROTEIN"/>
    <property type="match status" value="1"/>
</dbReference>
<dbReference type="EMBL" id="JXZB01000004">
    <property type="protein sequence ID" value="KIQ63337.1"/>
    <property type="molecule type" value="Genomic_DNA"/>
</dbReference>
<name>A0A0D0PSG5_KITGR</name>
<dbReference type="PATRIC" id="fig|2064.6.peg.6792"/>
<evidence type="ECO:0000256" key="2">
    <source>
        <dbReference type="ARBA" id="ARBA00022643"/>
    </source>
</evidence>
<dbReference type="SUPFAM" id="SSF51679">
    <property type="entry name" value="Bacterial luciferase-like"/>
    <property type="match status" value="1"/>
</dbReference>
<dbReference type="InterPro" id="IPR022480">
    <property type="entry name" value="F420_MSMEG2906"/>
</dbReference>
<accession>A0A0D0PSG5</accession>
<gene>
    <name evidence="6" type="ORF">TR51_32070</name>
</gene>